<dbReference type="OrthoDB" id="10034606at2759"/>
<comment type="subcellular location">
    <subcellularLocation>
        <location evidence="1">Cytoplasm</location>
    </subcellularLocation>
</comment>
<feature type="compositionally biased region" description="Polar residues" evidence="5">
    <location>
        <begin position="18"/>
        <end position="27"/>
    </location>
</feature>
<keyword evidence="4" id="KW-0221">Differentiation</keyword>
<dbReference type="PANTHER" id="PTHR22948:SF77">
    <property type="entry name" value="SERINE_THREONINE-PROTEIN KINASE 31-LIKE ISOFORM X1"/>
    <property type="match status" value="1"/>
</dbReference>
<gene>
    <name evidence="6" type="ORF">CTOB1V02_LOCUS1543</name>
</gene>
<feature type="compositionally biased region" description="Basic and acidic residues" evidence="5">
    <location>
        <begin position="506"/>
        <end position="520"/>
    </location>
</feature>
<dbReference type="GO" id="GO:0007283">
    <property type="term" value="P:spermatogenesis"/>
    <property type="evidence" value="ECO:0007669"/>
    <property type="project" value="UniProtKB-KW"/>
</dbReference>
<reference evidence="6" key="1">
    <citation type="submission" date="2020-11" db="EMBL/GenBank/DDBJ databases">
        <authorList>
            <person name="Tran Van P."/>
        </authorList>
    </citation>
    <scope>NUCLEOTIDE SEQUENCE</scope>
</reference>
<dbReference type="PANTHER" id="PTHR22948">
    <property type="entry name" value="TUDOR DOMAIN CONTAINING PROTEIN"/>
    <property type="match status" value="1"/>
</dbReference>
<evidence type="ECO:0000256" key="5">
    <source>
        <dbReference type="SAM" id="MobiDB-lite"/>
    </source>
</evidence>
<name>A0A7R8W758_9CRUS</name>
<dbReference type="SUPFAM" id="SSF63748">
    <property type="entry name" value="Tudor/PWWP/MBT"/>
    <property type="match status" value="3"/>
</dbReference>
<accession>A0A7R8W758</accession>
<keyword evidence="2" id="KW-0963">Cytoplasm</keyword>
<feature type="compositionally biased region" description="Polar residues" evidence="5">
    <location>
        <begin position="523"/>
        <end position="532"/>
    </location>
</feature>
<dbReference type="GO" id="GO:0030154">
    <property type="term" value="P:cell differentiation"/>
    <property type="evidence" value="ECO:0007669"/>
    <property type="project" value="UniProtKB-ARBA"/>
</dbReference>
<dbReference type="Gene3D" id="3.30.420.610">
    <property type="entry name" value="LOTUS domain-like"/>
    <property type="match status" value="1"/>
</dbReference>
<evidence type="ECO:0000256" key="4">
    <source>
        <dbReference type="ARBA" id="ARBA00022871"/>
    </source>
</evidence>
<feature type="region of interest" description="Disordered" evidence="5">
    <location>
        <begin position="162"/>
        <end position="245"/>
    </location>
</feature>
<feature type="compositionally biased region" description="Acidic residues" evidence="5">
    <location>
        <begin position="760"/>
        <end position="771"/>
    </location>
</feature>
<dbReference type="SMART" id="SM00333">
    <property type="entry name" value="TUDOR"/>
    <property type="match status" value="3"/>
</dbReference>
<dbReference type="Gene3D" id="2.30.30.140">
    <property type="match status" value="3"/>
</dbReference>
<dbReference type="CDD" id="cd20379">
    <property type="entry name" value="Tudor_dTUD-like"/>
    <property type="match status" value="1"/>
</dbReference>
<keyword evidence="4" id="KW-0744">Spermatogenesis</keyword>
<dbReference type="PROSITE" id="PS50304">
    <property type="entry name" value="TUDOR"/>
    <property type="match status" value="2"/>
</dbReference>
<feature type="compositionally biased region" description="Polar residues" evidence="5">
    <location>
        <begin position="495"/>
        <end position="504"/>
    </location>
</feature>
<dbReference type="Gene3D" id="2.40.50.90">
    <property type="match status" value="1"/>
</dbReference>
<evidence type="ECO:0000313" key="6">
    <source>
        <dbReference type="EMBL" id="CAD7223561.1"/>
    </source>
</evidence>
<evidence type="ECO:0000256" key="3">
    <source>
        <dbReference type="ARBA" id="ARBA00022737"/>
    </source>
</evidence>
<evidence type="ECO:0000256" key="2">
    <source>
        <dbReference type="ARBA" id="ARBA00022490"/>
    </source>
</evidence>
<protein>
    <submittedName>
        <fullName evidence="6">Uncharacterized protein</fullName>
    </submittedName>
</protein>
<dbReference type="PROSITE" id="PS51644">
    <property type="entry name" value="HTH_OST"/>
    <property type="match status" value="1"/>
</dbReference>
<dbReference type="FunFam" id="2.30.30.140:FF:000018">
    <property type="entry name" value="Serine/threonine-protein kinase 31"/>
    <property type="match status" value="1"/>
</dbReference>
<dbReference type="InterPro" id="IPR035437">
    <property type="entry name" value="SNase_OB-fold_sf"/>
</dbReference>
<dbReference type="CDD" id="cd09972">
    <property type="entry name" value="LOTUS_TDRD_OSKAR"/>
    <property type="match status" value="1"/>
</dbReference>
<dbReference type="Pfam" id="PF12872">
    <property type="entry name" value="OST-HTH"/>
    <property type="match status" value="1"/>
</dbReference>
<dbReference type="InterPro" id="IPR002999">
    <property type="entry name" value="Tudor"/>
</dbReference>
<feature type="region of interest" description="Disordered" evidence="5">
    <location>
        <begin position="1311"/>
        <end position="1431"/>
    </location>
</feature>
<sequence length="1710" mass="188116">MREGEDGHPIPSGHFPSPLSTPVGSRTDVSGHAASVTAYFLPPSATACCSQRAGKLVGSGLAALQHSESWVIWATVIRLEMSKEESEQLLRSVLLACKEGVAIKALNSDYKDIAGTDLPYKSQGFQDIESYIKSIPHVARISAGRVFGVADENTSHIYELVSRQRSNKKKRGGRGGYARGNMRRGYGGVFRGREVGGRGRGRYEINRGGGGGYRGPQSSGPSRPPRGGGFSRPPLLTRAPPLPNGRPLMGLCPTPSMPIYRPPVHITTTVQPVISRPKITTSKTVSTVCAGGTEAAARIFNQSLAGIRKRSASSDNGTLFKEDFPPSTYNRRPAPSLMPEESRPNPLLRDCSPHEINTAFLLAQVRAPRPAQKEQNSWFRLSPRRPWIPVAGPRIILPPGCSRATAISGRSLLKSPVRNVHQINPQKLITNRPLLPTKLTICVRPNGEREVKQETLSDGKQRIVKIDTSTNRDPIFPTPPLSSNVVEAKSRDPSLPTSRFSQTIVEGKEQDLEAVGDKPAKSRTPTESQQKPSKGARKQWEREQSPSRLTVQASKIENDLSEMLSDPEEDLKSLCRKLCMRVTLKEITSRQQKPGEFIGIVKMDGFLTVSTFPASYKTARRAENAAAAKAAQKLRDQFSTVSPARSSSSSVQEVNGDSCSDRGRVLSIAIKEYLESFSTPAMHWDHLCSLLKNQLPLIRVKKEDVDQLDDDILKVVKRGPMTMISVRQPSDERRATEAEKPSTGAGRAAGETRQRVSDELFFEDEDEGDDQETPRAAAGPALVTRSPVPSAQPPPLRSSYMPPSKVVPESMPTPPVEVLEISVLPLNEGTKFNARLEDLNEDSAFLTFLGEGDDYDVFFEQLDRHYKTLAHGLPIPPTLPPSGTYLAAFDGDWHRGVVEGFEGKEMLVWLGDRGFSQYFIVDQVRFLDSKFMSMPWRIAEVTLQGVQVPVSKKVQKAITTLYYETQLTATVLSGASEDGTVLPCVQLDFDDEGFDRTLNEEIVYYQKVCDVYDPANLKINSTFPACITNVTDEGRVYMSRIDSPLFNVLQTTLDSFQAGCLAAEPFESVPPAETLCLAPFEGYFFRAEVVDSLEDGRLLRIFFIDHGNEETIPAVEVKPMPGELEWQDPQAFEVTLTDLPPRGFMWNSKASDLLKEIGNGRNFTVKVDNLSASKIPSVSIKYHDENEGWKSINSFLAGRADCWTLVRRPQMSMGLSPTRRTASWTPSPQSTPLHVYPSTSTEFQRLSLGNQASFIPADTSSPPSNLASHVPAASPPLETMAPAPQTHPGAIVSGDPTTVGTPDGFIPFASGKTPYDAAARSTSSPAGPVFNPTVPPPVFNSRGGTVPSPPQHPGYFPDFPLPSQPKVQWSSNPGDEYVGGGAKTSSPSSSVGGSPPPPPETFPDDSNFTSFGLGRGALSSKTTNNAKQAKEQPSLLHYINSEFSPKTEGSYEPGTTFNCEVVTISGLRLFFVQDVLFADAFSKLMADIQSYYGRTFYKALDRNSIRVGEMYAGLYAHDNLWYRVKVMESDIGLGFEVLYVDYGNVDRLNPQSLRDLPESFRGLPPQAIKCSFKDLISPDDSEEWVIHQGQSFDKHSRRIRGFLHDEVFWILGNRRRGHRLGTHFRYSHQLWLSTELNPYIKQAVSLALTYMESDDPTSVLPHPSIREEFMMLVDWVSGKDVSQGSGELKSYDGADESEALATSNLSLFIS</sequence>
<evidence type="ECO:0000256" key="1">
    <source>
        <dbReference type="ARBA" id="ARBA00004496"/>
    </source>
</evidence>
<dbReference type="EMBL" id="OB660222">
    <property type="protein sequence ID" value="CAD7223561.1"/>
    <property type="molecule type" value="Genomic_DNA"/>
</dbReference>
<dbReference type="InterPro" id="IPR025605">
    <property type="entry name" value="OST-HTH/LOTUS_dom"/>
</dbReference>
<feature type="region of interest" description="Disordered" evidence="5">
    <location>
        <begin position="466"/>
        <end position="550"/>
    </location>
</feature>
<feature type="region of interest" description="Disordered" evidence="5">
    <location>
        <begin position="1214"/>
        <end position="1233"/>
    </location>
</feature>
<dbReference type="GO" id="GO:0005737">
    <property type="term" value="C:cytoplasm"/>
    <property type="evidence" value="ECO:0007669"/>
    <property type="project" value="UniProtKB-SubCell"/>
</dbReference>
<feature type="compositionally biased region" description="Basic and acidic residues" evidence="5">
    <location>
        <begin position="191"/>
        <end position="205"/>
    </location>
</feature>
<organism evidence="6">
    <name type="scientific">Cyprideis torosa</name>
    <dbReference type="NCBI Taxonomy" id="163714"/>
    <lineage>
        <taxon>Eukaryota</taxon>
        <taxon>Metazoa</taxon>
        <taxon>Ecdysozoa</taxon>
        <taxon>Arthropoda</taxon>
        <taxon>Crustacea</taxon>
        <taxon>Oligostraca</taxon>
        <taxon>Ostracoda</taxon>
        <taxon>Podocopa</taxon>
        <taxon>Podocopida</taxon>
        <taxon>Cytherocopina</taxon>
        <taxon>Cytheroidea</taxon>
        <taxon>Cytherideidae</taxon>
        <taxon>Cyprideis</taxon>
    </lineage>
</organism>
<proteinExistence type="predicted"/>
<feature type="region of interest" description="Disordered" evidence="5">
    <location>
        <begin position="1"/>
        <end position="27"/>
    </location>
</feature>
<keyword evidence="3" id="KW-0677">Repeat</keyword>
<feature type="region of interest" description="Disordered" evidence="5">
    <location>
        <begin position="316"/>
        <end position="345"/>
    </location>
</feature>
<dbReference type="InterPro" id="IPR050621">
    <property type="entry name" value="Tudor_domain_containing"/>
</dbReference>
<dbReference type="Pfam" id="PF00567">
    <property type="entry name" value="TUDOR"/>
    <property type="match status" value="3"/>
</dbReference>
<dbReference type="InterPro" id="IPR041966">
    <property type="entry name" value="LOTUS-like"/>
</dbReference>
<feature type="compositionally biased region" description="Basic and acidic residues" evidence="5">
    <location>
        <begin position="729"/>
        <end position="740"/>
    </location>
</feature>
<feature type="region of interest" description="Disordered" evidence="5">
    <location>
        <begin position="723"/>
        <end position="808"/>
    </location>
</feature>